<dbReference type="PANTHER" id="PTHR19288:SF95">
    <property type="entry name" value="D-GLYCEROL 3-PHOSPHATE PHOSPHATASE"/>
    <property type="match status" value="1"/>
</dbReference>
<protein>
    <submittedName>
        <fullName evidence="2">HAD superfamily hydrolase (TIGR01450 family)</fullName>
    </submittedName>
</protein>
<dbReference type="Pfam" id="PF18407">
    <property type="entry name" value="GNAT_like"/>
    <property type="match status" value="1"/>
</dbReference>
<dbReference type="InterPro" id="IPR006357">
    <property type="entry name" value="HAD-SF_hydro_IIA"/>
</dbReference>
<dbReference type="PANTHER" id="PTHR19288">
    <property type="entry name" value="4-NITROPHENYLPHOSPHATASE-RELATED"/>
    <property type="match status" value="1"/>
</dbReference>
<sequence>MAELGGAGLVAAYDTLLLDLDGVVYLGRHAVPGAAEALTRARDGGTRLAYVTNNASRTPAAIAEHLTDLGVPAGAEDVVTSAQAAARLIAERVEPGAPVLVVGGMGLRQAVRARGLRPVSAADEGPVAVVQGFSPGLSYGLLAEGAIAVRRGALFVAANADATMPTGRGEVPGNGAMSRVIATATGVEPIVAGKPRPPLHRESMLRTGARNPLVVGDRLDTDVEGATNAGVDSLLVFTGVATPLDVLTAAPPHRPTHLGADLSALHRPPADVRRTPGGAWTCGGWTASWEGDRLSLTGTGGDPLDGLRAAARAAWEAAGDGAADEDAVKPALASAGL</sequence>
<dbReference type="EMBL" id="JACHGN010000012">
    <property type="protein sequence ID" value="MBB5136006.1"/>
    <property type="molecule type" value="Genomic_DNA"/>
</dbReference>
<accession>A0A840PBE0</accession>
<dbReference type="NCBIfam" id="TIGR01460">
    <property type="entry name" value="HAD-SF-IIA"/>
    <property type="match status" value="1"/>
</dbReference>
<feature type="domain" description="GCN5-related N-acetyltransferase-like" evidence="1">
    <location>
        <begin position="282"/>
        <end position="337"/>
    </location>
</feature>
<dbReference type="InterPro" id="IPR036412">
    <property type="entry name" value="HAD-like_sf"/>
</dbReference>
<dbReference type="InterPro" id="IPR023214">
    <property type="entry name" value="HAD_sf"/>
</dbReference>
<keyword evidence="2" id="KW-0378">Hydrolase</keyword>
<proteinExistence type="predicted"/>
<dbReference type="SUPFAM" id="SSF56784">
    <property type="entry name" value="HAD-like"/>
    <property type="match status" value="1"/>
</dbReference>
<gene>
    <name evidence="2" type="ORF">HNP84_005750</name>
</gene>
<dbReference type="GO" id="GO:0016791">
    <property type="term" value="F:phosphatase activity"/>
    <property type="evidence" value="ECO:0007669"/>
    <property type="project" value="TreeGrafter"/>
</dbReference>
<dbReference type="Gene3D" id="3.40.50.1000">
    <property type="entry name" value="HAD superfamily/HAD-like"/>
    <property type="match status" value="2"/>
</dbReference>
<keyword evidence="3" id="KW-1185">Reference proteome</keyword>
<evidence type="ECO:0000313" key="3">
    <source>
        <dbReference type="Proteomes" id="UP000578449"/>
    </source>
</evidence>
<comment type="caution">
    <text evidence="2">The sequence shown here is derived from an EMBL/GenBank/DDBJ whole genome shotgun (WGS) entry which is preliminary data.</text>
</comment>
<dbReference type="Proteomes" id="UP000578449">
    <property type="component" value="Unassembled WGS sequence"/>
</dbReference>
<dbReference type="Pfam" id="PF13344">
    <property type="entry name" value="Hydrolase_6"/>
    <property type="match status" value="1"/>
</dbReference>
<dbReference type="Pfam" id="PF13242">
    <property type="entry name" value="Hydrolase_like"/>
    <property type="match status" value="1"/>
</dbReference>
<reference evidence="2 3" key="1">
    <citation type="submission" date="2020-08" db="EMBL/GenBank/DDBJ databases">
        <title>Genomic Encyclopedia of Type Strains, Phase IV (KMG-IV): sequencing the most valuable type-strain genomes for metagenomic binning, comparative biology and taxonomic classification.</title>
        <authorList>
            <person name="Goeker M."/>
        </authorList>
    </citation>
    <scope>NUCLEOTIDE SEQUENCE [LARGE SCALE GENOMIC DNA]</scope>
    <source>
        <strain evidence="2 3">DSM 45615</strain>
    </source>
</reference>
<dbReference type="RefSeq" id="WP_312925839.1">
    <property type="nucleotide sequence ID" value="NZ_BAABIX010000084.1"/>
</dbReference>
<organism evidence="2 3">
    <name type="scientific">Thermocatellispora tengchongensis</name>
    <dbReference type="NCBI Taxonomy" id="1073253"/>
    <lineage>
        <taxon>Bacteria</taxon>
        <taxon>Bacillati</taxon>
        <taxon>Actinomycetota</taxon>
        <taxon>Actinomycetes</taxon>
        <taxon>Streptosporangiales</taxon>
        <taxon>Streptosporangiaceae</taxon>
        <taxon>Thermocatellispora</taxon>
    </lineage>
</organism>
<dbReference type="InterPro" id="IPR041065">
    <property type="entry name" value="GNAT-like"/>
</dbReference>
<evidence type="ECO:0000313" key="2">
    <source>
        <dbReference type="EMBL" id="MBB5136006.1"/>
    </source>
</evidence>
<dbReference type="AlphaFoldDB" id="A0A840PBE0"/>
<dbReference type="GO" id="GO:0005737">
    <property type="term" value="C:cytoplasm"/>
    <property type="evidence" value="ECO:0007669"/>
    <property type="project" value="TreeGrafter"/>
</dbReference>
<name>A0A840PBE0_9ACTN</name>
<evidence type="ECO:0000259" key="1">
    <source>
        <dbReference type="Pfam" id="PF18407"/>
    </source>
</evidence>